<evidence type="ECO:0000256" key="1">
    <source>
        <dbReference type="SAM" id="Phobius"/>
    </source>
</evidence>
<keyword evidence="1" id="KW-0812">Transmembrane</keyword>
<name>A0ABT3XPT6_9FLAO</name>
<reference evidence="2" key="1">
    <citation type="submission" date="2022-10" db="EMBL/GenBank/DDBJ databases">
        <title>Chryseobacterium sp. nov., a novel bacterial species.</title>
        <authorList>
            <person name="Cao Y."/>
        </authorList>
    </citation>
    <scope>NUCLEOTIDE SEQUENCE</scope>
    <source>
        <strain evidence="2">CCTCC AB2015118</strain>
    </source>
</reference>
<evidence type="ECO:0000313" key="3">
    <source>
        <dbReference type="Proteomes" id="UP001073122"/>
    </source>
</evidence>
<keyword evidence="1" id="KW-0472">Membrane</keyword>
<organism evidence="2 3">
    <name type="scientific">Chryseobacterium formosus</name>
    <dbReference type="NCBI Taxonomy" id="1537363"/>
    <lineage>
        <taxon>Bacteria</taxon>
        <taxon>Pseudomonadati</taxon>
        <taxon>Bacteroidota</taxon>
        <taxon>Flavobacteriia</taxon>
        <taxon>Flavobacteriales</taxon>
        <taxon>Weeksellaceae</taxon>
        <taxon>Chryseobacterium group</taxon>
        <taxon>Chryseobacterium</taxon>
    </lineage>
</organism>
<comment type="caution">
    <text evidence="2">The sequence shown here is derived from an EMBL/GenBank/DDBJ whole genome shotgun (WGS) entry which is preliminary data.</text>
</comment>
<dbReference type="RefSeq" id="WP_267264960.1">
    <property type="nucleotide sequence ID" value="NZ_JAOVZW010000008.1"/>
</dbReference>
<accession>A0ABT3XPT6</accession>
<protein>
    <submittedName>
        <fullName evidence="2">DUF3592 domain-containing protein</fullName>
    </submittedName>
</protein>
<feature type="transmembrane region" description="Helical" evidence="1">
    <location>
        <begin position="118"/>
        <end position="138"/>
    </location>
</feature>
<keyword evidence="1" id="KW-1133">Transmembrane helix</keyword>
<keyword evidence="3" id="KW-1185">Reference proteome</keyword>
<proteinExistence type="predicted"/>
<sequence>MNKGLLSIGLILLGIAVYMGYNKYTFLENAITTKATVISYRTTSEKETKKNGNKRTTKSTTYYYPKFEFKDLQNRLTQVESNVGHGNSKPYSVGSQVEIVYSKENPQDAKINSFLNQWLFTTIVGGLSLLLLVIAFTFRRKN</sequence>
<dbReference type="EMBL" id="JAOVZW010000008">
    <property type="protein sequence ID" value="MCX8523651.1"/>
    <property type="molecule type" value="Genomic_DNA"/>
</dbReference>
<gene>
    <name evidence="2" type="ORF">OF897_06915</name>
</gene>
<dbReference type="Proteomes" id="UP001073122">
    <property type="component" value="Unassembled WGS sequence"/>
</dbReference>
<evidence type="ECO:0000313" key="2">
    <source>
        <dbReference type="EMBL" id="MCX8523651.1"/>
    </source>
</evidence>